<dbReference type="Gene3D" id="2.60.40.3850">
    <property type="match status" value="1"/>
</dbReference>
<evidence type="ECO:0000259" key="10">
    <source>
        <dbReference type="Pfam" id="PF09240"/>
    </source>
</evidence>
<dbReference type="Ensembl" id="ENSVURT00010023325.1">
    <property type="protein sequence ID" value="ENSVURP00010020484.1"/>
    <property type="gene ID" value="ENSVURG00010015675.1"/>
</dbReference>
<feature type="domain" description="Type I cytokine receptor cytokine-binding" evidence="10">
    <location>
        <begin position="118"/>
        <end position="213"/>
    </location>
</feature>
<dbReference type="GO" id="GO:0004896">
    <property type="term" value="F:cytokine receptor activity"/>
    <property type="evidence" value="ECO:0007669"/>
    <property type="project" value="TreeGrafter"/>
</dbReference>
<dbReference type="InterPro" id="IPR013783">
    <property type="entry name" value="Ig-like_fold"/>
</dbReference>
<name>A0A4X2L6N1_VOMUR</name>
<reference evidence="12" key="2">
    <citation type="submission" date="2025-08" db="UniProtKB">
        <authorList>
            <consortium name="Ensembl"/>
        </authorList>
    </citation>
    <scope>IDENTIFICATION</scope>
</reference>
<accession>A0A4X2L6N1</accession>
<evidence type="ECO:0000313" key="12">
    <source>
        <dbReference type="Ensembl" id="ENSVURP00010020484.1"/>
    </source>
</evidence>
<dbReference type="CTD" id="3563"/>
<gene>
    <name evidence="12" type="primary">IL3RA</name>
</gene>
<keyword evidence="3 9" id="KW-0732">Signal</keyword>
<reference evidence="13" key="1">
    <citation type="submission" date="2018-12" db="EMBL/GenBank/DDBJ databases">
        <authorList>
            <person name="Yazar S."/>
        </authorList>
    </citation>
    <scope>NUCLEOTIDE SEQUENCE [LARGE SCALE GENOMIC DNA]</scope>
</reference>
<evidence type="ECO:0000256" key="9">
    <source>
        <dbReference type="SAM" id="SignalP"/>
    </source>
</evidence>
<evidence type="ECO:0000256" key="1">
    <source>
        <dbReference type="ARBA" id="ARBA00004479"/>
    </source>
</evidence>
<keyword evidence="5 8" id="KW-0472">Membrane</keyword>
<dbReference type="GO" id="GO:0009897">
    <property type="term" value="C:external side of plasma membrane"/>
    <property type="evidence" value="ECO:0007669"/>
    <property type="project" value="TreeGrafter"/>
</dbReference>
<organism evidence="12 13">
    <name type="scientific">Vombatus ursinus</name>
    <name type="common">Common wombat</name>
    <dbReference type="NCBI Taxonomy" id="29139"/>
    <lineage>
        <taxon>Eukaryota</taxon>
        <taxon>Metazoa</taxon>
        <taxon>Chordata</taxon>
        <taxon>Craniata</taxon>
        <taxon>Vertebrata</taxon>
        <taxon>Euteleostomi</taxon>
        <taxon>Mammalia</taxon>
        <taxon>Metatheria</taxon>
        <taxon>Diprotodontia</taxon>
        <taxon>Vombatidae</taxon>
        <taxon>Vombatus</taxon>
    </lineage>
</organism>
<keyword evidence="6" id="KW-0675">Receptor</keyword>
<dbReference type="InterPro" id="IPR040907">
    <property type="entry name" value="IL3Ra_N"/>
</dbReference>
<dbReference type="GeneID" id="114041180"/>
<evidence type="ECO:0000259" key="11">
    <source>
        <dbReference type="Pfam" id="PF18611"/>
    </source>
</evidence>
<dbReference type="CDD" id="cd00063">
    <property type="entry name" value="FN3"/>
    <property type="match status" value="1"/>
</dbReference>
<dbReference type="InterPro" id="IPR015321">
    <property type="entry name" value="TypeI_recpt_CBD"/>
</dbReference>
<keyword evidence="2 8" id="KW-0812">Transmembrane</keyword>
<dbReference type="InterPro" id="IPR003961">
    <property type="entry name" value="FN3_dom"/>
</dbReference>
<evidence type="ECO:0000256" key="2">
    <source>
        <dbReference type="ARBA" id="ARBA00022692"/>
    </source>
</evidence>
<evidence type="ECO:0000256" key="5">
    <source>
        <dbReference type="ARBA" id="ARBA00023136"/>
    </source>
</evidence>
<dbReference type="Gene3D" id="2.60.40.10">
    <property type="entry name" value="Immunoglobulins"/>
    <property type="match status" value="2"/>
</dbReference>
<dbReference type="Proteomes" id="UP000314987">
    <property type="component" value="Unassembled WGS sequence"/>
</dbReference>
<keyword evidence="7" id="KW-0325">Glycoprotein</keyword>
<dbReference type="STRING" id="29139.ENSVURP00010020484"/>
<dbReference type="Pfam" id="PF18611">
    <property type="entry name" value="IL3Ra_N"/>
    <property type="match status" value="1"/>
</dbReference>
<evidence type="ECO:0000313" key="13">
    <source>
        <dbReference type="Proteomes" id="UP000314987"/>
    </source>
</evidence>
<dbReference type="GeneTree" id="ENSGT00520000055993"/>
<evidence type="ECO:0000256" key="7">
    <source>
        <dbReference type="ARBA" id="ARBA00023180"/>
    </source>
</evidence>
<dbReference type="PANTHER" id="PTHR23037:SF46">
    <property type="entry name" value="INTERLEUKIN 5 RECEPTOR SUBUNIT ALPHA"/>
    <property type="match status" value="1"/>
</dbReference>
<keyword evidence="4 8" id="KW-1133">Transmembrane helix</keyword>
<dbReference type="OMA" id="FLTCSWE"/>
<dbReference type="Pfam" id="PF09240">
    <property type="entry name" value="IL6Ra-bind"/>
    <property type="match status" value="1"/>
</dbReference>
<feature type="signal peptide" evidence="9">
    <location>
        <begin position="1"/>
        <end position="19"/>
    </location>
</feature>
<feature type="chain" id="PRO_5021381374" evidence="9">
    <location>
        <begin position="20"/>
        <end position="397"/>
    </location>
</feature>
<evidence type="ECO:0000256" key="3">
    <source>
        <dbReference type="ARBA" id="ARBA00022729"/>
    </source>
</evidence>
<dbReference type="SUPFAM" id="SSF49265">
    <property type="entry name" value="Fibronectin type III"/>
    <property type="match status" value="2"/>
</dbReference>
<keyword evidence="13" id="KW-1185">Reference proteome</keyword>
<evidence type="ECO:0000256" key="6">
    <source>
        <dbReference type="ARBA" id="ARBA00023170"/>
    </source>
</evidence>
<dbReference type="RefSeq" id="XP_027715292.1">
    <property type="nucleotide sequence ID" value="XM_027859491.1"/>
</dbReference>
<protein>
    <submittedName>
        <fullName evidence="12">Uncharacterized protein</fullName>
    </submittedName>
</protein>
<dbReference type="AlphaFoldDB" id="A0A4X2L6N1"/>
<feature type="transmembrane region" description="Helical" evidence="8">
    <location>
        <begin position="320"/>
        <end position="340"/>
    </location>
</feature>
<dbReference type="PANTHER" id="PTHR23037">
    <property type="entry name" value="CYTOKINE RECEPTOR"/>
    <property type="match status" value="1"/>
</dbReference>
<feature type="domain" description="IL-3 receptor alpha chain N-terminal" evidence="11">
    <location>
        <begin position="31"/>
        <end position="107"/>
    </location>
</feature>
<evidence type="ECO:0000256" key="8">
    <source>
        <dbReference type="SAM" id="Phobius"/>
    </source>
</evidence>
<reference evidence="12" key="3">
    <citation type="submission" date="2025-09" db="UniProtKB">
        <authorList>
            <consortium name="Ensembl"/>
        </authorList>
    </citation>
    <scope>IDENTIFICATION</scope>
</reference>
<sequence>MANLITFICFLMLLTLTYSQTPTQEAPNSPIKNITLDMKTRWLRWTNVKSVNNIKCSVKVLSQLQYTIQASENKECRLSFFYPWCQGVDLEIEGFAGERFLETLHFPRRGKEGTTEENLSCQVHDANLMDCKWTVRETPRDIQYQFFYSQYPKTFVDKECPEYKTDSEGRHVGCHFDNLSGFRDPGEYHFLVTGTSSGREVQCSDKYIKLSKIEIFTPPNININCTNLSCSMQWQLPKRRELWDTNFEYQLQIQKVANKNILESERPVTIEATNFDYRITGGKYTVKIRTRNLLNNENWSEWSEPQEFGHEVPKYIPLQVLMFSLLGIAFIILLILGYLCKRYYVIQKIFPPVPHIKDQVSDSFHKYMQVVWEENKILPEQCKTEEIQVIGKKSNCP</sequence>
<comment type="subcellular location">
    <subcellularLocation>
        <location evidence="1">Membrane</location>
        <topology evidence="1">Single-pass type I membrane protein</topology>
    </subcellularLocation>
</comment>
<dbReference type="OrthoDB" id="9835959at2759"/>
<evidence type="ECO:0000256" key="4">
    <source>
        <dbReference type="ARBA" id="ARBA00022989"/>
    </source>
</evidence>
<dbReference type="InterPro" id="IPR036116">
    <property type="entry name" value="FN3_sf"/>
</dbReference>
<proteinExistence type="predicted"/>